<dbReference type="STRING" id="1914305.BLW93_04505"/>
<dbReference type="EMBL" id="MOEN01000013">
    <property type="protein sequence ID" value="OMH40560.1"/>
    <property type="molecule type" value="Genomic_DNA"/>
</dbReference>
<evidence type="ECO:0000313" key="9">
    <source>
        <dbReference type="EMBL" id="OMH40560.1"/>
    </source>
</evidence>
<comment type="similarity">
    <text evidence="1 7 8">Belongs to the bacterial ribosomal protein bS18 family.</text>
</comment>
<evidence type="ECO:0000256" key="5">
    <source>
        <dbReference type="ARBA" id="ARBA00023274"/>
    </source>
</evidence>
<dbReference type="Pfam" id="PF01084">
    <property type="entry name" value="Ribosomal_S18"/>
    <property type="match status" value="1"/>
</dbReference>
<dbReference type="FunFam" id="4.10.640.10:FF:000004">
    <property type="entry name" value="30S ribosomal protein S18"/>
    <property type="match status" value="1"/>
</dbReference>
<dbReference type="PANTHER" id="PTHR13479:SF40">
    <property type="entry name" value="SMALL RIBOSOMAL SUBUNIT PROTEIN BS18M"/>
    <property type="match status" value="1"/>
</dbReference>
<dbReference type="GO" id="GO:0003735">
    <property type="term" value="F:structural constituent of ribosome"/>
    <property type="evidence" value="ECO:0007669"/>
    <property type="project" value="InterPro"/>
</dbReference>
<organism evidence="9 10">
    <name type="scientific">Desulfurobacterium indicum</name>
    <dbReference type="NCBI Taxonomy" id="1914305"/>
    <lineage>
        <taxon>Bacteria</taxon>
        <taxon>Pseudomonadati</taxon>
        <taxon>Aquificota</taxon>
        <taxon>Aquificia</taxon>
        <taxon>Desulfurobacteriales</taxon>
        <taxon>Desulfurobacteriaceae</taxon>
        <taxon>Desulfurobacterium</taxon>
    </lineage>
</organism>
<comment type="function">
    <text evidence="7">Binds as a heterodimer with protein bS6 to the central domain of the 16S rRNA, where it helps stabilize the platform of the 30S subunit.</text>
</comment>
<keyword evidence="4 7" id="KW-0689">Ribosomal protein</keyword>
<evidence type="ECO:0000256" key="6">
    <source>
        <dbReference type="ARBA" id="ARBA00035141"/>
    </source>
</evidence>
<dbReference type="PRINTS" id="PR00974">
    <property type="entry name" value="RIBOSOMALS18"/>
</dbReference>
<accession>A0A1R1MLG2</accession>
<dbReference type="Proteomes" id="UP000187408">
    <property type="component" value="Unassembled WGS sequence"/>
</dbReference>
<comment type="caution">
    <text evidence="9">The sequence shown here is derived from an EMBL/GenBank/DDBJ whole genome shotgun (WGS) entry which is preliminary data.</text>
</comment>
<comment type="subunit">
    <text evidence="7">Part of the 30S ribosomal subunit. Forms a tight heterodimer with protein bS6.</text>
</comment>
<reference evidence="9 10" key="1">
    <citation type="submission" date="2016-10" db="EMBL/GenBank/DDBJ databases">
        <title>Genome sequence of a sulfur-reducing bacterium Desulfurobacterium indicum K6013.</title>
        <authorList>
            <person name="Cao J."/>
            <person name="Shao Z."/>
            <person name="Alain K."/>
            <person name="Jebbar M."/>
        </authorList>
    </citation>
    <scope>NUCLEOTIDE SEQUENCE [LARGE SCALE GENOMIC DNA]</scope>
    <source>
        <strain evidence="9 10">K6013</strain>
    </source>
</reference>
<dbReference type="PROSITE" id="PS00057">
    <property type="entry name" value="RIBOSOMAL_S18"/>
    <property type="match status" value="1"/>
</dbReference>
<dbReference type="NCBIfam" id="TIGR00165">
    <property type="entry name" value="S18"/>
    <property type="match status" value="1"/>
</dbReference>
<evidence type="ECO:0000256" key="3">
    <source>
        <dbReference type="ARBA" id="ARBA00022884"/>
    </source>
</evidence>
<dbReference type="SUPFAM" id="SSF46911">
    <property type="entry name" value="Ribosomal protein S18"/>
    <property type="match status" value="1"/>
</dbReference>
<dbReference type="InterPro" id="IPR018275">
    <property type="entry name" value="Ribosomal_bS18_CS"/>
</dbReference>
<evidence type="ECO:0000256" key="4">
    <source>
        <dbReference type="ARBA" id="ARBA00022980"/>
    </source>
</evidence>
<keyword evidence="2 7" id="KW-0699">rRNA-binding</keyword>
<evidence type="ECO:0000256" key="7">
    <source>
        <dbReference type="HAMAP-Rule" id="MF_00270"/>
    </source>
</evidence>
<dbReference type="HAMAP" id="MF_00270">
    <property type="entry name" value="Ribosomal_bS18"/>
    <property type="match status" value="1"/>
</dbReference>
<dbReference type="PANTHER" id="PTHR13479">
    <property type="entry name" value="30S RIBOSOMAL PROTEIN S18"/>
    <property type="match status" value="1"/>
</dbReference>
<dbReference type="OrthoDB" id="9812008at2"/>
<name>A0A1R1MLG2_9BACT</name>
<evidence type="ECO:0000256" key="8">
    <source>
        <dbReference type="RuleBase" id="RU003910"/>
    </source>
</evidence>
<dbReference type="InterPro" id="IPR036870">
    <property type="entry name" value="Ribosomal_bS18_sf"/>
</dbReference>
<dbReference type="GO" id="GO:0006412">
    <property type="term" value="P:translation"/>
    <property type="evidence" value="ECO:0007669"/>
    <property type="project" value="UniProtKB-UniRule"/>
</dbReference>
<keyword evidence="10" id="KW-1185">Reference proteome</keyword>
<protein>
    <recommendedName>
        <fullName evidence="6 7">Small ribosomal subunit protein bS18</fullName>
    </recommendedName>
</protein>
<evidence type="ECO:0000313" key="10">
    <source>
        <dbReference type="Proteomes" id="UP000187408"/>
    </source>
</evidence>
<proteinExistence type="inferred from homology"/>
<dbReference type="GO" id="GO:0022627">
    <property type="term" value="C:cytosolic small ribosomal subunit"/>
    <property type="evidence" value="ECO:0007669"/>
    <property type="project" value="TreeGrafter"/>
</dbReference>
<dbReference type="AlphaFoldDB" id="A0A1R1MLG2"/>
<evidence type="ECO:0000256" key="2">
    <source>
        <dbReference type="ARBA" id="ARBA00022730"/>
    </source>
</evidence>
<keyword evidence="3 7" id="KW-0694">RNA-binding</keyword>
<keyword evidence="5 7" id="KW-0687">Ribonucleoprotein</keyword>
<dbReference type="RefSeq" id="WP_076712915.1">
    <property type="nucleotide sequence ID" value="NZ_MOEN01000013.1"/>
</dbReference>
<evidence type="ECO:0000256" key="1">
    <source>
        <dbReference type="ARBA" id="ARBA00005589"/>
    </source>
</evidence>
<dbReference type="Gene3D" id="4.10.640.10">
    <property type="entry name" value="Ribosomal protein S18"/>
    <property type="match status" value="1"/>
</dbReference>
<gene>
    <name evidence="7" type="primary">rpsR</name>
    <name evidence="9" type="ORF">BLW93_04505</name>
</gene>
<sequence>MAEQRRFVRRRKYCKFCAQKIEHIDYKNVELLKPFISERGRIIPKRISGVCSKHQRQLARAVKRARHLALLPFVKVD</sequence>
<dbReference type="InterPro" id="IPR001648">
    <property type="entry name" value="Ribosomal_bS18"/>
</dbReference>
<dbReference type="GO" id="GO:0070181">
    <property type="term" value="F:small ribosomal subunit rRNA binding"/>
    <property type="evidence" value="ECO:0007669"/>
    <property type="project" value="TreeGrafter"/>
</dbReference>